<gene>
    <name evidence="3" type="ORF">CKO42_16390</name>
</gene>
<comment type="caution">
    <text evidence="3">The sequence shown here is derived from an EMBL/GenBank/DDBJ whole genome shotgun (WGS) entry which is preliminary data.</text>
</comment>
<feature type="domain" description="DUF927" evidence="2">
    <location>
        <begin position="386"/>
        <end position="656"/>
    </location>
</feature>
<dbReference type="InterPro" id="IPR036977">
    <property type="entry name" value="DNA_primase_Znf_CHC2"/>
</dbReference>
<dbReference type="InterPro" id="IPR009270">
    <property type="entry name" value="DUF927"/>
</dbReference>
<keyword evidence="4" id="KW-1185">Reference proteome</keyword>
<dbReference type="GO" id="GO:0008270">
    <property type="term" value="F:zinc ion binding"/>
    <property type="evidence" value="ECO:0007669"/>
    <property type="project" value="InterPro"/>
</dbReference>
<reference evidence="3 4" key="1">
    <citation type="journal article" date="2020" name="Microorganisms">
        <title>Osmotic Adaptation and Compatible Solute Biosynthesis of Phototrophic Bacteria as Revealed from Genome Analyses.</title>
        <authorList>
            <person name="Imhoff J.F."/>
            <person name="Rahn T."/>
            <person name="Kunzel S."/>
            <person name="Keller A."/>
            <person name="Neulinger S.C."/>
        </authorList>
    </citation>
    <scope>NUCLEOTIDE SEQUENCE [LARGE SCALE GENOMIC DNA]</scope>
    <source>
        <strain evidence="3 4">DSM 25653</strain>
    </source>
</reference>
<feature type="region of interest" description="Disordered" evidence="1">
    <location>
        <begin position="901"/>
        <end position="925"/>
    </location>
</feature>
<evidence type="ECO:0000313" key="3">
    <source>
        <dbReference type="EMBL" id="MBK1619990.1"/>
    </source>
</evidence>
<evidence type="ECO:0000259" key="2">
    <source>
        <dbReference type="Pfam" id="PF06048"/>
    </source>
</evidence>
<feature type="region of interest" description="Disordered" evidence="1">
    <location>
        <begin position="327"/>
        <end position="375"/>
    </location>
</feature>
<dbReference type="SUPFAM" id="SSF57783">
    <property type="entry name" value="Zinc beta-ribbon"/>
    <property type="match status" value="1"/>
</dbReference>
<dbReference type="Gene3D" id="3.90.580.10">
    <property type="entry name" value="Zinc finger, CHC2-type domain"/>
    <property type="match status" value="1"/>
</dbReference>
<protein>
    <submittedName>
        <fullName evidence="3">DNA helicase</fullName>
    </submittedName>
</protein>
<keyword evidence="3" id="KW-0347">Helicase</keyword>
<evidence type="ECO:0000313" key="4">
    <source>
        <dbReference type="Proteomes" id="UP001138768"/>
    </source>
</evidence>
<dbReference type="GO" id="GO:0003677">
    <property type="term" value="F:DNA binding"/>
    <property type="evidence" value="ECO:0007669"/>
    <property type="project" value="InterPro"/>
</dbReference>
<dbReference type="GO" id="GO:0006260">
    <property type="term" value="P:DNA replication"/>
    <property type="evidence" value="ECO:0007669"/>
    <property type="project" value="InterPro"/>
</dbReference>
<dbReference type="AlphaFoldDB" id="A0A9X0WAH0"/>
<sequence>MPLPLVDIKATAREALKRSDAVIRRWLPSGERQGAEWLARNPTRTDDNPGSFSVNVETGAWSDFATDDKGGDLVSLVRYLEGLDTQGAAARRLADVLGITDTLTTGARVNGHQRPKAAPEPEAKAITGPIPESALASRPKSHPKHGKPTAEWCYRDREGRPLLFVCRFDPRGSRKQFSPLTWDGSRWQRKAPPEPRPLYGLDRLAARPEAPVLLCEGEKAADAAAALVPDAIAIASMNGAQSPKKSDWRPLAGRRLMVWPDHDQPGAQYARTAATLAYGAGAVSVAILDLKALAPDLPDGWDAADAAADGWTAERFADAAQWLDFPSPFEKTEGTEGTKGTASNGAASSGSPTKKAKGTEGTARPKPEVDRPGFAVHDQRTGYGPAGLWWHGIKDEEEIDQWICSPLHADAMTCSETDTEHGLLLRFRNAAGRWREWSMPMALLKGSGEELRGELLALGVRIDPASHRLLNAYLMSRYPERRVLAATATGWHASGAVFVLPHRIIGTGDVRFQSEHAQHDEFTTAGTLDGWRAEIAARCIGNPMLTLAVSAALAGPLLAKVHRTSGGFHLVGDSSTGKSTALAAGASVWGGGGFVRTWRATSNGLEGIAAALNDTALILDEISEADPRELGAVIYAIGNGTGKSRASRSGGARSVRRWRVMLLSSGERTIGATMIEGGKRAKAGQEARLLDIPCSRRYGLFDDLRGMANGRALSDAIRTAAAVNYGHSGPAFVERLITDDSGDLSELLAAIQSRDAFASGSSLEGRAAGAFALAALAGELATSYGITGWPEDEAIKAAELAYQAWREHRGKGHTETRQILEAVEDFIAKHGDARFSHVLAGESGPMIRDRAGWYRDEGEAESSNRVYLFTPGGLREAATGFDFKRVLGALDASGWIAERDESRRSKKTKIQGRSQNLYAIAPRDE</sequence>
<accession>A0A9X0WAH0</accession>
<keyword evidence="3" id="KW-0547">Nucleotide-binding</keyword>
<dbReference type="Proteomes" id="UP001138768">
    <property type="component" value="Unassembled WGS sequence"/>
</dbReference>
<keyword evidence="3" id="KW-0378">Hydrolase</keyword>
<name>A0A9X0WAH0_9GAMM</name>
<dbReference type="Pfam" id="PF06048">
    <property type="entry name" value="DUF927"/>
    <property type="match status" value="1"/>
</dbReference>
<dbReference type="EMBL" id="NRRY01000029">
    <property type="protein sequence ID" value="MBK1619990.1"/>
    <property type="molecule type" value="Genomic_DNA"/>
</dbReference>
<feature type="region of interest" description="Disordered" evidence="1">
    <location>
        <begin position="109"/>
        <end position="150"/>
    </location>
</feature>
<keyword evidence="3" id="KW-0067">ATP-binding</keyword>
<evidence type="ECO:0000256" key="1">
    <source>
        <dbReference type="SAM" id="MobiDB-lite"/>
    </source>
</evidence>
<dbReference type="GO" id="GO:0004386">
    <property type="term" value="F:helicase activity"/>
    <property type="evidence" value="ECO:0007669"/>
    <property type="project" value="UniProtKB-KW"/>
</dbReference>
<proteinExistence type="predicted"/>
<feature type="compositionally biased region" description="Low complexity" evidence="1">
    <location>
        <begin position="338"/>
        <end position="353"/>
    </location>
</feature>
<organism evidence="3 4">
    <name type="scientific">Lamprobacter modestohalophilus</name>
    <dbReference type="NCBI Taxonomy" id="1064514"/>
    <lineage>
        <taxon>Bacteria</taxon>
        <taxon>Pseudomonadati</taxon>
        <taxon>Pseudomonadota</taxon>
        <taxon>Gammaproteobacteria</taxon>
        <taxon>Chromatiales</taxon>
        <taxon>Chromatiaceae</taxon>
        <taxon>Lamprobacter</taxon>
    </lineage>
</organism>